<keyword evidence="9" id="KW-0325">Glycoprotein</keyword>
<feature type="signal peptide" evidence="13">
    <location>
        <begin position="1"/>
        <end position="26"/>
    </location>
</feature>
<evidence type="ECO:0000256" key="5">
    <source>
        <dbReference type="ARBA" id="ARBA00022989"/>
    </source>
</evidence>
<name>A0AAR2KTQ7_PYGNA</name>
<dbReference type="PANTHER" id="PTHR25466">
    <property type="entry name" value="T-LYMPHOCYTE ACTIVATION ANTIGEN"/>
    <property type="match status" value="1"/>
</dbReference>
<dbReference type="InterPro" id="IPR003598">
    <property type="entry name" value="Ig_sub2"/>
</dbReference>
<evidence type="ECO:0000256" key="9">
    <source>
        <dbReference type="ARBA" id="ARBA00023180"/>
    </source>
</evidence>
<feature type="domain" description="Ig-like" evidence="14">
    <location>
        <begin position="42"/>
        <end position="127"/>
    </location>
</feature>
<dbReference type="GO" id="GO:0007166">
    <property type="term" value="P:cell surface receptor signaling pathway"/>
    <property type="evidence" value="ECO:0007669"/>
    <property type="project" value="TreeGrafter"/>
</dbReference>
<keyword evidence="8" id="KW-0675">Receptor</keyword>
<dbReference type="InterPro" id="IPR003599">
    <property type="entry name" value="Ig_sub"/>
</dbReference>
<dbReference type="InterPro" id="IPR051713">
    <property type="entry name" value="T-cell_Activation_Regulation"/>
</dbReference>
<accession>A0AAR2KTQ7</accession>
<dbReference type="SMART" id="SM00408">
    <property type="entry name" value="IGc2"/>
    <property type="match status" value="3"/>
</dbReference>
<evidence type="ECO:0000256" key="10">
    <source>
        <dbReference type="ARBA" id="ARBA00023319"/>
    </source>
</evidence>
<evidence type="ECO:0000256" key="6">
    <source>
        <dbReference type="ARBA" id="ARBA00023136"/>
    </source>
</evidence>
<evidence type="ECO:0000313" key="15">
    <source>
        <dbReference type="Ensembl" id="ENSPNAP00000065797.1"/>
    </source>
</evidence>
<protein>
    <recommendedName>
        <fullName evidence="14">Ig-like domain-containing protein</fullName>
    </recommendedName>
</protein>
<evidence type="ECO:0000256" key="4">
    <source>
        <dbReference type="ARBA" id="ARBA00022729"/>
    </source>
</evidence>
<keyword evidence="7" id="KW-1015">Disulfide bond</keyword>
<dbReference type="Proteomes" id="UP001501920">
    <property type="component" value="Chromosome 9"/>
</dbReference>
<evidence type="ECO:0000313" key="16">
    <source>
        <dbReference type="Proteomes" id="UP001501920"/>
    </source>
</evidence>
<dbReference type="GO" id="GO:0071222">
    <property type="term" value="P:cellular response to lipopolysaccharide"/>
    <property type="evidence" value="ECO:0007669"/>
    <property type="project" value="TreeGrafter"/>
</dbReference>
<evidence type="ECO:0000256" key="8">
    <source>
        <dbReference type="ARBA" id="ARBA00023170"/>
    </source>
</evidence>
<dbReference type="InterPro" id="IPR007110">
    <property type="entry name" value="Ig-like_dom"/>
</dbReference>
<keyword evidence="5 12" id="KW-1133">Transmembrane helix</keyword>
<keyword evidence="16" id="KW-1185">Reference proteome</keyword>
<dbReference type="GO" id="GO:0031295">
    <property type="term" value="P:T cell costimulation"/>
    <property type="evidence" value="ECO:0007669"/>
    <property type="project" value="TreeGrafter"/>
</dbReference>
<dbReference type="GeneTree" id="ENSGT00990000204454"/>
<dbReference type="PROSITE" id="PS50835">
    <property type="entry name" value="IG_LIKE"/>
    <property type="match status" value="3"/>
</dbReference>
<evidence type="ECO:0000256" key="3">
    <source>
        <dbReference type="ARBA" id="ARBA00022692"/>
    </source>
</evidence>
<dbReference type="PANTHER" id="PTHR25466:SF14">
    <property type="entry name" value="BUTYROPHILIN SUBFAMILY 2 MEMBER A2-LIKE-RELATED"/>
    <property type="match status" value="1"/>
</dbReference>
<dbReference type="InterPro" id="IPR036179">
    <property type="entry name" value="Ig-like_dom_sf"/>
</dbReference>
<feature type="domain" description="Ig-like" evidence="14">
    <location>
        <begin position="241"/>
        <end position="346"/>
    </location>
</feature>
<dbReference type="InterPro" id="IPR013783">
    <property type="entry name" value="Ig-like_fold"/>
</dbReference>
<reference evidence="15" key="3">
    <citation type="submission" date="2025-09" db="UniProtKB">
        <authorList>
            <consortium name="Ensembl"/>
        </authorList>
    </citation>
    <scope>IDENTIFICATION</scope>
</reference>
<sequence length="452" mass="50529">MNSCVLSVKMWLCVFLLYSVLQESSGCTVERGVGATITKSVGDSVVLPCSCTNLQDNPQTVQWGFTNFKQFKFVVGDYTADESVFSEDGSQKHRYRNRVQRLNQNKPGDLSLIISHLMEQDEGAYLCGINGKYFSIIFVYVRGCAVLGFSERSFSRSKGESVLLPCPCPKEQTNINPGGVTWSFSKTGTGDQTAVSNDTESYTGRVWMFDQKHSRNFSLLISDLTEEDSGEYNCIADDHTPYVMLHVKGCTLSETQEKLIIRSLGESVLLPCSCTDQQTKPVSVKWEHVDSGGTEVSNETPRYSGRVQMFNKNLPANLSLLISNLTEQDQGTYRCSINNKQSINIRLSIVTQHENSTDFFSVIVNTLSICVALLLIVVIGESALIYKLIHNRSRGSASTNPERRTQSTADNDYKDDPPENRYNITMEQIYQSLDPKTNQSDSVYQSLSHEIN</sequence>
<dbReference type="SMART" id="SM00406">
    <property type="entry name" value="IGv"/>
    <property type="match status" value="3"/>
</dbReference>
<dbReference type="SMART" id="SM00409">
    <property type="entry name" value="IG"/>
    <property type="match status" value="3"/>
</dbReference>
<keyword evidence="4 13" id="KW-0732">Signal</keyword>
<evidence type="ECO:0000256" key="11">
    <source>
        <dbReference type="SAM" id="MobiDB-lite"/>
    </source>
</evidence>
<dbReference type="GO" id="GO:0009897">
    <property type="term" value="C:external side of plasma membrane"/>
    <property type="evidence" value="ECO:0007669"/>
    <property type="project" value="TreeGrafter"/>
</dbReference>
<dbReference type="GO" id="GO:0006955">
    <property type="term" value="P:immune response"/>
    <property type="evidence" value="ECO:0007669"/>
    <property type="project" value="TreeGrafter"/>
</dbReference>
<evidence type="ECO:0000256" key="7">
    <source>
        <dbReference type="ARBA" id="ARBA00023157"/>
    </source>
</evidence>
<dbReference type="InterPro" id="IPR013106">
    <property type="entry name" value="Ig_V-set"/>
</dbReference>
<evidence type="ECO:0000256" key="2">
    <source>
        <dbReference type="ARBA" id="ARBA00022475"/>
    </source>
</evidence>
<evidence type="ECO:0000256" key="13">
    <source>
        <dbReference type="SAM" id="SignalP"/>
    </source>
</evidence>
<evidence type="ECO:0000256" key="1">
    <source>
        <dbReference type="ARBA" id="ARBA00004251"/>
    </source>
</evidence>
<keyword evidence="6 12" id="KW-0472">Membrane</keyword>
<dbReference type="Gene3D" id="2.60.40.10">
    <property type="entry name" value="Immunoglobulins"/>
    <property type="match status" value="3"/>
</dbReference>
<reference evidence="15" key="2">
    <citation type="submission" date="2025-08" db="UniProtKB">
        <authorList>
            <consortium name="Ensembl"/>
        </authorList>
    </citation>
    <scope>IDENTIFICATION</scope>
</reference>
<feature type="compositionally biased region" description="Basic and acidic residues" evidence="11">
    <location>
        <begin position="401"/>
        <end position="419"/>
    </location>
</feature>
<dbReference type="GO" id="GO:0042102">
    <property type="term" value="P:positive regulation of T cell proliferation"/>
    <property type="evidence" value="ECO:0007669"/>
    <property type="project" value="TreeGrafter"/>
</dbReference>
<feature type="transmembrane region" description="Helical" evidence="12">
    <location>
        <begin position="359"/>
        <end position="386"/>
    </location>
</feature>
<proteinExistence type="predicted"/>
<feature type="domain" description="Ig-like" evidence="14">
    <location>
        <begin position="158"/>
        <end position="238"/>
    </location>
</feature>
<keyword evidence="2" id="KW-1003">Cell membrane</keyword>
<keyword evidence="10" id="KW-0393">Immunoglobulin domain</keyword>
<feature type="region of interest" description="Disordered" evidence="11">
    <location>
        <begin position="394"/>
        <end position="420"/>
    </location>
</feature>
<comment type="subcellular location">
    <subcellularLocation>
        <location evidence="1">Cell membrane</location>
        <topology evidence="1">Single-pass type I membrane protein</topology>
    </subcellularLocation>
</comment>
<organism evidence="15 16">
    <name type="scientific">Pygocentrus nattereri</name>
    <name type="common">Red-bellied piranha</name>
    <dbReference type="NCBI Taxonomy" id="42514"/>
    <lineage>
        <taxon>Eukaryota</taxon>
        <taxon>Metazoa</taxon>
        <taxon>Chordata</taxon>
        <taxon>Craniata</taxon>
        <taxon>Vertebrata</taxon>
        <taxon>Euteleostomi</taxon>
        <taxon>Actinopterygii</taxon>
        <taxon>Neopterygii</taxon>
        <taxon>Teleostei</taxon>
        <taxon>Ostariophysi</taxon>
        <taxon>Characiformes</taxon>
        <taxon>Characoidei</taxon>
        <taxon>Pygocentrus</taxon>
    </lineage>
</organism>
<reference evidence="15 16" key="1">
    <citation type="submission" date="2020-10" db="EMBL/GenBank/DDBJ databases">
        <title>Pygocentrus nattereri (red-bellied piranha) genome, fPygNat1, primary haplotype.</title>
        <authorList>
            <person name="Myers G."/>
            <person name="Meyer A."/>
            <person name="Karagic N."/>
            <person name="Pippel M."/>
            <person name="Winkler S."/>
            <person name="Tracey A."/>
            <person name="Wood J."/>
            <person name="Formenti G."/>
            <person name="Howe K."/>
            <person name="Fedrigo O."/>
            <person name="Jarvis E.D."/>
        </authorList>
    </citation>
    <scope>NUCLEOTIDE SEQUENCE [LARGE SCALE GENOMIC DNA]</scope>
</reference>
<evidence type="ECO:0000259" key="14">
    <source>
        <dbReference type="PROSITE" id="PS50835"/>
    </source>
</evidence>
<dbReference type="Ensembl" id="ENSPNAT00000086502.1">
    <property type="protein sequence ID" value="ENSPNAP00000065797.1"/>
    <property type="gene ID" value="ENSPNAG00000032399.1"/>
</dbReference>
<feature type="chain" id="PRO_5043389358" description="Ig-like domain-containing protein" evidence="13">
    <location>
        <begin position="27"/>
        <end position="452"/>
    </location>
</feature>
<evidence type="ECO:0000256" key="12">
    <source>
        <dbReference type="SAM" id="Phobius"/>
    </source>
</evidence>
<keyword evidence="3 12" id="KW-0812">Transmembrane</keyword>
<dbReference type="GO" id="GO:0042130">
    <property type="term" value="P:negative regulation of T cell proliferation"/>
    <property type="evidence" value="ECO:0007669"/>
    <property type="project" value="TreeGrafter"/>
</dbReference>
<dbReference type="Pfam" id="PF07686">
    <property type="entry name" value="V-set"/>
    <property type="match status" value="3"/>
</dbReference>
<dbReference type="SUPFAM" id="SSF48726">
    <property type="entry name" value="Immunoglobulin"/>
    <property type="match status" value="3"/>
</dbReference>
<dbReference type="AlphaFoldDB" id="A0AAR2KTQ7"/>